<comment type="caution">
    <text evidence="23">The sequence shown here is derived from an EMBL/GenBank/DDBJ whole genome shotgun (WGS) entry which is preliminary data.</text>
</comment>
<feature type="domain" description="C-CAP/cofactor C-like" evidence="21">
    <location>
        <begin position="44"/>
        <end position="199"/>
    </location>
</feature>
<dbReference type="GO" id="GO:0008270">
    <property type="term" value="F:zinc ion binding"/>
    <property type="evidence" value="ECO:0007669"/>
    <property type="project" value="UniProtKB-KW"/>
</dbReference>
<feature type="domain" description="PHD-type" evidence="22">
    <location>
        <begin position="656"/>
        <end position="770"/>
    </location>
</feature>
<dbReference type="PROSITE" id="PS01359">
    <property type="entry name" value="ZF_PHD_1"/>
    <property type="match status" value="1"/>
</dbReference>
<dbReference type="PANTHER" id="PTHR13793">
    <property type="entry name" value="PHD FINGER PROTEINS"/>
    <property type="match status" value="1"/>
</dbReference>
<keyword evidence="5" id="KW-1003">Cell membrane</keyword>
<dbReference type="GO" id="GO:0005096">
    <property type="term" value="F:GTPase activator activity"/>
    <property type="evidence" value="ECO:0007669"/>
    <property type="project" value="UniProtKB-KW"/>
</dbReference>
<evidence type="ECO:0000256" key="3">
    <source>
        <dbReference type="ARBA" id="ARBA00015771"/>
    </source>
</evidence>
<evidence type="ECO:0000256" key="15">
    <source>
        <dbReference type="ARBA" id="ARBA00023288"/>
    </source>
</evidence>
<evidence type="ECO:0000256" key="6">
    <source>
        <dbReference type="ARBA" id="ARBA00022707"/>
    </source>
</evidence>
<keyword evidence="11" id="KW-0862">Zinc</keyword>
<dbReference type="InterPro" id="IPR050701">
    <property type="entry name" value="Histone_Mod_Regulator"/>
</dbReference>
<sequence length="1192" mass="133283">MGCFFSKKSKRKSSEKDDRTPTTTTVETTTSNAVPLGNNTDEAPKQYSWDKREKVDPKDYMLSGLKDVTVGRLPGKLNGQQFVIQECENCNIYVFDHSATITIDDCVNCRIVLGPIKGSVFFRDCKDIKCVVACQQFRTRDCKKMEVFLCCATQPIIESSTGMKFGCFQYFYPELAFHFKDAGLSIFNNNWSNIHDFTPVSGENNWSLLPETSSVLDHIPIPDPESEFKSVRISTDPQRSIVPLTKGGRRKDSEESCLFVFFSGEYTTANARKLIDEATAKGFVLIQTKEVSMRPEDVKRVFQNSAEDLVEWITKGPVIALELSGDGVVAGCKNIANEVFSGTKVFVSDNKNTSSQDVDSFFNFADMQMGLSPLKAVDSESTLVVSDWFCNSCVCRSRGCYRMKRLRSSSSSDSSDNESPSTSFCSSNKYGGKPETPASNPKKPAEVFRKDLISAMKLPDSHHVSPEDYYLLADTWKQEWEKGVQVPASPDTIPEPSVRVITEKPKEVLYNHQRKYVQCSGQESTEPGYVNIKELAEAMCRYDLDDMDLYWLHALNRELHRMGEEPIDELTMERTMEALESQCYDNMNHAIETVEGLGIEYDEDVICDVCRSPDSEEGNDMVFCDKCNICVHQACYGIVKVPVGNWLCRTCVLGIDPQCLLCPQKGGAMKATRAGTKWAHVSCALWIPEVSIACPERMEPITKVSHIPPSRWSLICSLCKWKTGACIQCSVKNCTTPFHVTCAFEHSLEMKTILDEGDEVKFKSYCLKHSQSKAGETGLSPARSKPPAEAVKVGQRAQRLQELEEEFYTLIQPEDLARALGLSARLVDFISQYWKLKRRANFNKALLPPKEEENLVLQPQEHSIHTRMRMFMHLRQDLERVRNLCYMVSRREKLKVLQSKAQEQMFNLHVKLLNQELSAGLPASSPVESMLFRPPPRITLKLKMPKSSSLGNGNSCSKSGNGPLCPDNSGNVSEHAGEGLGQGKPQLHGRGRREERSNGRLSASSHSRSPALPVKPTGKPLALHAALHGHSSNSNGKLDHRPCVAKSNGHLEKFVAQKDGSCQTPSDQDASNQASDKNSFRKSAMEHFGRSFKEATINLVRTTEGLRASDKLSRKGSAKERLWAKPVIEHKVKSARSYQDSDGYCPDLELSDSEPEAKGRHRQRAEPPQPDAPRKGVSRGKQSLGSRHPIKR</sequence>
<dbReference type="FunFam" id="2.160.20.70:FF:000004">
    <property type="entry name" value="Protein XRP2"/>
    <property type="match status" value="1"/>
</dbReference>
<dbReference type="Pfam" id="PF10513">
    <property type="entry name" value="EPL1"/>
    <property type="match status" value="1"/>
</dbReference>
<dbReference type="Pfam" id="PF13831">
    <property type="entry name" value="PHD_2"/>
    <property type="match status" value="1"/>
</dbReference>
<evidence type="ECO:0000256" key="10">
    <source>
        <dbReference type="ARBA" id="ARBA00022771"/>
    </source>
</evidence>
<comment type="similarity">
    <text evidence="16">Belongs to the JADE family.</text>
</comment>
<dbReference type="GO" id="GO:0006357">
    <property type="term" value="P:regulation of transcription by RNA polymerase II"/>
    <property type="evidence" value="ECO:0007669"/>
    <property type="project" value="TreeGrafter"/>
</dbReference>
<feature type="compositionally biased region" description="Polar residues" evidence="19">
    <location>
        <begin position="31"/>
        <end position="41"/>
    </location>
</feature>
<feature type="region of interest" description="Disordered" evidence="19">
    <location>
        <begin position="1132"/>
        <end position="1192"/>
    </location>
</feature>
<dbReference type="InterPro" id="IPR017901">
    <property type="entry name" value="C-CAP_CF_C-like"/>
</dbReference>
<comment type="caution">
    <text evidence="18">Lacks conserved residue(s) required for the propagation of feature annotation.</text>
</comment>
<keyword evidence="24" id="KW-1185">Reference proteome</keyword>
<evidence type="ECO:0000256" key="16">
    <source>
        <dbReference type="ARBA" id="ARBA00038371"/>
    </source>
</evidence>
<keyword evidence="8" id="KW-0677">Repeat</keyword>
<dbReference type="EMBL" id="VOFY01000009">
    <property type="protein sequence ID" value="KAA8589708.1"/>
    <property type="molecule type" value="Genomic_DNA"/>
</dbReference>
<dbReference type="InterPro" id="IPR019787">
    <property type="entry name" value="Znf_PHD-finger"/>
</dbReference>
<dbReference type="Pfam" id="PF13832">
    <property type="entry name" value="zf-HC5HC2H_2"/>
    <property type="match status" value="1"/>
</dbReference>
<dbReference type="SMART" id="SM00249">
    <property type="entry name" value="PHD"/>
    <property type="match status" value="2"/>
</dbReference>
<dbReference type="InterPro" id="IPR019786">
    <property type="entry name" value="Zinc_finger_PHD-type_CS"/>
</dbReference>
<dbReference type="PROSITE" id="PS51374">
    <property type="entry name" value="NDPK_LIKE"/>
    <property type="match status" value="1"/>
</dbReference>
<dbReference type="SUPFAM" id="SSF54919">
    <property type="entry name" value="Nucleoside diphosphate kinase, NDK"/>
    <property type="match status" value="1"/>
</dbReference>
<comment type="subcellular location">
    <subcellularLocation>
        <location evidence="1">Cell membrane</location>
        <topology evidence="1">Lipid-anchor</topology>
        <orientation evidence="1">Cytoplasmic side</orientation>
    </subcellularLocation>
</comment>
<keyword evidence="7" id="KW-0479">Metal-binding</keyword>
<evidence type="ECO:0000256" key="17">
    <source>
        <dbReference type="PROSITE-ProRule" id="PRU00146"/>
    </source>
</evidence>
<dbReference type="PROSITE" id="PS51329">
    <property type="entry name" value="C_CAP_COFACTOR_C"/>
    <property type="match status" value="1"/>
</dbReference>
<reference evidence="23 24" key="1">
    <citation type="submission" date="2019-08" db="EMBL/GenBank/DDBJ databases">
        <title>A chromosome-level genome assembly, high-density linkage maps, and genome scans reveal the genomic architecture of hybrid incompatibilities underlying speciation via character displacement in darters (Percidae: Etheostominae).</title>
        <authorList>
            <person name="Moran R.L."/>
            <person name="Catchen J.M."/>
            <person name="Fuller R.C."/>
        </authorList>
    </citation>
    <scope>NUCLEOTIDE SEQUENCE [LARGE SCALE GENOMIC DNA]</scope>
    <source>
        <strain evidence="23">EspeVRDwgs_2016</strain>
        <tissue evidence="23">Muscle</tissue>
    </source>
</reference>
<feature type="compositionally biased region" description="Polar residues" evidence="19">
    <location>
        <begin position="999"/>
        <end position="1008"/>
    </location>
</feature>
<accession>A0A5J5D4T7</accession>
<feature type="compositionally biased region" description="Low complexity" evidence="19">
    <location>
        <begin position="947"/>
        <end position="962"/>
    </location>
</feature>
<dbReference type="Gene3D" id="3.30.70.141">
    <property type="entry name" value="Nucleoside diphosphate kinase-like domain"/>
    <property type="match status" value="1"/>
</dbReference>
<dbReference type="PANTHER" id="PTHR13793:SF27">
    <property type="entry name" value="PROTEIN JADE-3"/>
    <property type="match status" value="1"/>
</dbReference>
<protein>
    <recommendedName>
        <fullName evidence="3">Protein XRP2</fullName>
    </recommendedName>
</protein>
<dbReference type="InterPro" id="IPR012945">
    <property type="entry name" value="Tubulin-bd_cofactor_C_dom"/>
</dbReference>
<keyword evidence="10 17" id="KW-0863">Zinc-finger</keyword>
<evidence type="ECO:0000256" key="5">
    <source>
        <dbReference type="ARBA" id="ARBA00022475"/>
    </source>
</evidence>
<dbReference type="InterPro" id="IPR001965">
    <property type="entry name" value="Znf_PHD"/>
</dbReference>
<evidence type="ECO:0000313" key="23">
    <source>
        <dbReference type="EMBL" id="KAA8589708.1"/>
    </source>
</evidence>
<evidence type="ECO:0000259" key="21">
    <source>
        <dbReference type="PROSITE" id="PS51329"/>
    </source>
</evidence>
<gene>
    <name evidence="23" type="ORF">FQN60_013073</name>
</gene>
<feature type="compositionally biased region" description="Low complexity" evidence="19">
    <location>
        <begin position="21"/>
        <end position="30"/>
    </location>
</feature>
<dbReference type="SMART" id="SM00673">
    <property type="entry name" value="CARP"/>
    <property type="match status" value="2"/>
</dbReference>
<proteinExistence type="inferred from homology"/>
<dbReference type="Gene3D" id="3.30.40.10">
    <property type="entry name" value="Zinc/RING finger domain, C3HC4 (zinc finger)"/>
    <property type="match status" value="2"/>
</dbReference>
<feature type="domain" description="PHD-type" evidence="20">
    <location>
        <begin position="604"/>
        <end position="654"/>
    </location>
</feature>
<evidence type="ECO:0000256" key="12">
    <source>
        <dbReference type="ARBA" id="ARBA00023134"/>
    </source>
</evidence>
<feature type="region of interest" description="Disordered" evidence="19">
    <location>
        <begin position="943"/>
        <end position="1018"/>
    </location>
</feature>
<name>A0A5J5D4T7_9PERO</name>
<dbReference type="InterPro" id="IPR011011">
    <property type="entry name" value="Znf_FYVE_PHD"/>
</dbReference>
<dbReference type="GO" id="GO:0005886">
    <property type="term" value="C:plasma membrane"/>
    <property type="evidence" value="ECO:0007669"/>
    <property type="project" value="UniProtKB-SubCell"/>
</dbReference>
<dbReference type="InterPro" id="IPR019542">
    <property type="entry name" value="Enhancer_polycomb-like_N"/>
</dbReference>
<dbReference type="InterPro" id="IPR036850">
    <property type="entry name" value="NDK-like_dom_sf"/>
</dbReference>
<dbReference type="FunFam" id="3.30.40.10:FF:000030">
    <property type="entry name" value="Protein Jade-1 isoform 1"/>
    <property type="match status" value="1"/>
</dbReference>
<dbReference type="AlphaFoldDB" id="A0A5J5D4T7"/>
<dbReference type="InterPro" id="IPR034732">
    <property type="entry name" value="EPHD"/>
</dbReference>
<dbReference type="GO" id="GO:0005525">
    <property type="term" value="F:GTP binding"/>
    <property type="evidence" value="ECO:0007669"/>
    <property type="project" value="UniProtKB-KW"/>
</dbReference>
<feature type="compositionally biased region" description="Low complexity" evidence="19">
    <location>
        <begin position="408"/>
        <end position="423"/>
    </location>
</feature>
<comment type="similarity">
    <text evidence="18">Belongs to the NDK family.</text>
</comment>
<evidence type="ECO:0000313" key="24">
    <source>
        <dbReference type="Proteomes" id="UP000327493"/>
    </source>
</evidence>
<dbReference type="FunFam" id="3.30.40.10:FF:000004">
    <property type="entry name" value="Jade family PHD finger 2"/>
    <property type="match status" value="1"/>
</dbReference>
<dbReference type="Pfam" id="PF07986">
    <property type="entry name" value="TBCC"/>
    <property type="match status" value="1"/>
</dbReference>
<evidence type="ECO:0000256" key="4">
    <source>
        <dbReference type="ARBA" id="ARBA00022468"/>
    </source>
</evidence>
<dbReference type="GO" id="GO:0000123">
    <property type="term" value="C:histone acetyltransferase complex"/>
    <property type="evidence" value="ECO:0007669"/>
    <property type="project" value="TreeGrafter"/>
</dbReference>
<evidence type="ECO:0000256" key="8">
    <source>
        <dbReference type="ARBA" id="ARBA00022737"/>
    </source>
</evidence>
<dbReference type="PROSITE" id="PS50016">
    <property type="entry name" value="ZF_PHD_2"/>
    <property type="match status" value="1"/>
</dbReference>
<evidence type="ECO:0000256" key="2">
    <source>
        <dbReference type="ARBA" id="ARBA00008848"/>
    </source>
</evidence>
<evidence type="ECO:0000259" key="22">
    <source>
        <dbReference type="PROSITE" id="PS51805"/>
    </source>
</evidence>
<keyword evidence="14" id="KW-0564">Palmitate</keyword>
<keyword evidence="6" id="KW-0519">Myristate</keyword>
<evidence type="ECO:0000256" key="13">
    <source>
        <dbReference type="ARBA" id="ARBA00023136"/>
    </source>
</evidence>
<dbReference type="InterPro" id="IPR016098">
    <property type="entry name" value="CAP/MinC_C"/>
</dbReference>
<feature type="region of interest" description="Disordered" evidence="19">
    <location>
        <begin position="1058"/>
        <end position="1084"/>
    </location>
</feature>
<keyword evidence="15" id="KW-0449">Lipoprotein</keyword>
<keyword evidence="13" id="KW-0472">Membrane</keyword>
<evidence type="ECO:0000256" key="11">
    <source>
        <dbReference type="ARBA" id="ARBA00022833"/>
    </source>
</evidence>
<keyword evidence="9" id="KW-0547">Nucleotide-binding</keyword>
<evidence type="ECO:0000259" key="20">
    <source>
        <dbReference type="PROSITE" id="PS50016"/>
    </source>
</evidence>
<feature type="compositionally biased region" description="Polar residues" evidence="19">
    <location>
        <begin position="1060"/>
        <end position="1077"/>
    </location>
</feature>
<evidence type="ECO:0000256" key="18">
    <source>
        <dbReference type="PROSITE-ProRule" id="PRU00706"/>
    </source>
</evidence>
<comment type="similarity">
    <text evidence="2">Belongs to the TBCC family.</text>
</comment>
<evidence type="ECO:0000256" key="9">
    <source>
        <dbReference type="ARBA" id="ARBA00022741"/>
    </source>
</evidence>
<keyword evidence="4" id="KW-0343">GTPase activation</keyword>
<dbReference type="Proteomes" id="UP000327493">
    <property type="component" value="Chromosome 9"/>
</dbReference>
<evidence type="ECO:0000256" key="19">
    <source>
        <dbReference type="SAM" id="MobiDB-lite"/>
    </source>
</evidence>
<dbReference type="SUPFAM" id="SSF57903">
    <property type="entry name" value="FYVE/PHD zinc finger"/>
    <property type="match status" value="1"/>
</dbReference>
<dbReference type="Gene3D" id="2.160.20.70">
    <property type="match status" value="1"/>
</dbReference>
<dbReference type="PROSITE" id="PS51805">
    <property type="entry name" value="EPHD"/>
    <property type="match status" value="1"/>
</dbReference>
<evidence type="ECO:0000256" key="7">
    <source>
        <dbReference type="ARBA" id="ARBA00022723"/>
    </source>
</evidence>
<evidence type="ECO:0000256" key="1">
    <source>
        <dbReference type="ARBA" id="ARBA00004342"/>
    </source>
</evidence>
<dbReference type="InterPro" id="IPR006599">
    <property type="entry name" value="CARP_motif"/>
</dbReference>
<feature type="region of interest" description="Disordered" evidence="19">
    <location>
        <begin position="1"/>
        <end position="44"/>
    </location>
</feature>
<organism evidence="23 24">
    <name type="scientific">Etheostoma spectabile</name>
    <name type="common">orangethroat darter</name>
    <dbReference type="NCBI Taxonomy" id="54343"/>
    <lineage>
        <taxon>Eukaryota</taxon>
        <taxon>Metazoa</taxon>
        <taxon>Chordata</taxon>
        <taxon>Craniata</taxon>
        <taxon>Vertebrata</taxon>
        <taxon>Euteleostomi</taxon>
        <taxon>Actinopterygii</taxon>
        <taxon>Neopterygii</taxon>
        <taxon>Teleostei</taxon>
        <taxon>Neoteleostei</taxon>
        <taxon>Acanthomorphata</taxon>
        <taxon>Eupercaria</taxon>
        <taxon>Perciformes</taxon>
        <taxon>Percoidei</taxon>
        <taxon>Percidae</taxon>
        <taxon>Etheostomatinae</taxon>
        <taxon>Etheostoma</taxon>
    </lineage>
</organism>
<dbReference type="InterPro" id="IPR013083">
    <property type="entry name" value="Znf_RING/FYVE/PHD"/>
</dbReference>
<keyword evidence="12" id="KW-0342">GTP-binding</keyword>
<evidence type="ECO:0000256" key="14">
    <source>
        <dbReference type="ARBA" id="ARBA00023139"/>
    </source>
</evidence>
<feature type="region of interest" description="Disordered" evidence="19">
    <location>
        <begin position="407"/>
        <end position="444"/>
    </location>
</feature>